<name>G2QH85_THET4</name>
<keyword evidence="4" id="KW-1185">Reference proteome</keyword>
<reference evidence="3 4" key="1">
    <citation type="journal article" date="2011" name="Nat. Biotechnol.">
        <title>Comparative genomic analysis of the thermophilic biomass-degrading fungi Myceliophthora thermophila and Thielavia terrestris.</title>
        <authorList>
            <person name="Berka R.M."/>
            <person name="Grigoriev I.V."/>
            <person name="Otillar R."/>
            <person name="Salamov A."/>
            <person name="Grimwood J."/>
            <person name="Reid I."/>
            <person name="Ishmael N."/>
            <person name="John T."/>
            <person name="Darmond C."/>
            <person name="Moisan M.-C."/>
            <person name="Henrissat B."/>
            <person name="Coutinho P.M."/>
            <person name="Lombard V."/>
            <person name="Natvig D.O."/>
            <person name="Lindquist E."/>
            <person name="Schmutz J."/>
            <person name="Lucas S."/>
            <person name="Harris P."/>
            <person name="Powlowski J."/>
            <person name="Bellemare A."/>
            <person name="Taylor D."/>
            <person name="Butler G."/>
            <person name="de Vries R.P."/>
            <person name="Allijn I.E."/>
            <person name="van den Brink J."/>
            <person name="Ushinsky S."/>
            <person name="Storms R."/>
            <person name="Powell A.J."/>
            <person name="Paulsen I.T."/>
            <person name="Elbourne L.D.H."/>
            <person name="Baker S.E."/>
            <person name="Magnuson J."/>
            <person name="LaBoissiere S."/>
            <person name="Clutterbuck A.J."/>
            <person name="Martinez D."/>
            <person name="Wogulis M."/>
            <person name="de Leon A.L."/>
            <person name="Rey M.W."/>
            <person name="Tsang A."/>
        </authorList>
    </citation>
    <scope>NUCLEOTIDE SEQUENCE [LARGE SCALE GENOMIC DNA]</scope>
    <source>
        <strain evidence="4">ATCC 42464 / BCRC 31852 / DSM 1799</strain>
    </source>
</reference>
<dbReference type="GeneID" id="11513465"/>
<evidence type="ECO:0000256" key="1">
    <source>
        <dbReference type="SAM" id="MobiDB-lite"/>
    </source>
</evidence>
<dbReference type="STRING" id="573729.G2QH85"/>
<gene>
    <name evidence="3" type="ORF">MYCTH_2306274</name>
</gene>
<dbReference type="PROSITE" id="PS50828">
    <property type="entry name" value="SMR"/>
    <property type="match status" value="1"/>
</dbReference>
<organism evidence="3 4">
    <name type="scientific">Thermothelomyces thermophilus (strain ATCC 42464 / BCRC 31852 / DSM 1799)</name>
    <name type="common">Sporotrichum thermophile</name>
    <dbReference type="NCBI Taxonomy" id="573729"/>
    <lineage>
        <taxon>Eukaryota</taxon>
        <taxon>Fungi</taxon>
        <taxon>Dikarya</taxon>
        <taxon>Ascomycota</taxon>
        <taxon>Pezizomycotina</taxon>
        <taxon>Sordariomycetes</taxon>
        <taxon>Sordariomycetidae</taxon>
        <taxon>Sordariales</taxon>
        <taxon>Chaetomiaceae</taxon>
        <taxon>Thermothelomyces</taxon>
    </lineage>
</organism>
<dbReference type="EMBL" id="CP003005">
    <property type="protein sequence ID" value="AEO58745.1"/>
    <property type="molecule type" value="Genomic_DNA"/>
</dbReference>
<evidence type="ECO:0000259" key="2">
    <source>
        <dbReference type="PROSITE" id="PS50828"/>
    </source>
</evidence>
<dbReference type="AlphaFoldDB" id="G2QH85"/>
<dbReference type="OMA" id="KERVWRW"/>
<accession>G2QH85</accession>
<dbReference type="CDD" id="cd14279">
    <property type="entry name" value="CUE"/>
    <property type="match status" value="1"/>
</dbReference>
<dbReference type="PANTHER" id="PTHR46535">
    <property type="entry name" value="NEDD4-BINDING PROTEIN 2"/>
    <property type="match status" value="1"/>
</dbReference>
<dbReference type="HOGENOM" id="CLU_023589_0_0_1"/>
<dbReference type="InParanoid" id="G2QH85"/>
<dbReference type="eggNOG" id="KOG2401">
    <property type="taxonomic scope" value="Eukaryota"/>
</dbReference>
<proteinExistence type="predicted"/>
<protein>
    <recommendedName>
        <fullName evidence="2">Smr domain-containing protein</fullName>
    </recommendedName>
</protein>
<feature type="domain" description="Smr" evidence="2">
    <location>
        <begin position="335"/>
        <end position="418"/>
    </location>
</feature>
<dbReference type="SUPFAM" id="SSF160443">
    <property type="entry name" value="SMR domain-like"/>
    <property type="match status" value="1"/>
</dbReference>
<dbReference type="InterPro" id="IPR052772">
    <property type="entry name" value="Endo/PolyKinase_Domain-Protein"/>
</dbReference>
<evidence type="ECO:0000313" key="3">
    <source>
        <dbReference type="EMBL" id="AEO58745.1"/>
    </source>
</evidence>
<dbReference type="Proteomes" id="UP000007322">
    <property type="component" value="Chromosome 4"/>
</dbReference>
<dbReference type="VEuPathDB" id="FungiDB:MYCTH_2306274"/>
<evidence type="ECO:0000313" key="4">
    <source>
        <dbReference type="Proteomes" id="UP000007322"/>
    </source>
</evidence>
<dbReference type="Gene3D" id="3.30.1370.110">
    <property type="match status" value="1"/>
</dbReference>
<feature type="region of interest" description="Disordered" evidence="1">
    <location>
        <begin position="186"/>
        <end position="206"/>
    </location>
</feature>
<dbReference type="InterPro" id="IPR036063">
    <property type="entry name" value="Smr_dom_sf"/>
</dbReference>
<sequence>MNEPRPPDDADGDVADQNRKRLLAEYGSVLDESLILSISNERDLVKDYDEIKDVLSQLAEPARAEAASGFDPSGLSSVAEIEGLLLDETTTSGNGVDSSAEYATTISDFSDRSENQRLTEQTDLSEDEKMQELKLVFQDRWKDYKLKLVLKRYDGNLERAFDELLNFQYLEEEGLLPKGIDGFFAPDDDGKPSNSGAGRAHKGNAKNKKKLVAVKYNVVSSTVDDSELEGAKDFVAPTNSRGARAGRAPAAQPLAALPAPSVRPLQPPILPPPTNTDFGASSLRSAAALRRMGPLGRQGAVVYTDRAREERNLLRAHLSRAAEAHVDQQSTATVLDLHGVFVMDGVRITKQRVWAWWNSLGEDRKALAKREGFTVVTGVGKHSAGGVSRLRQAVGAYLKNDGWRVETLTGGFYVTGRI</sequence>
<dbReference type="PANTHER" id="PTHR46535:SF1">
    <property type="entry name" value="NEDD4-BINDING PROTEIN 2"/>
    <property type="match status" value="1"/>
</dbReference>
<dbReference type="OrthoDB" id="4080456at2759"/>
<feature type="region of interest" description="Disordered" evidence="1">
    <location>
        <begin position="105"/>
        <end position="125"/>
    </location>
</feature>
<dbReference type="InterPro" id="IPR002625">
    <property type="entry name" value="Smr_dom"/>
</dbReference>
<dbReference type="GO" id="GO:0004519">
    <property type="term" value="F:endonuclease activity"/>
    <property type="evidence" value="ECO:0007669"/>
    <property type="project" value="TreeGrafter"/>
</dbReference>
<dbReference type="RefSeq" id="XP_003663990.1">
    <property type="nucleotide sequence ID" value="XM_003663942.1"/>
</dbReference>
<dbReference type="KEGG" id="mtm:MYCTH_2306274"/>
<dbReference type="GO" id="GO:0005634">
    <property type="term" value="C:nucleus"/>
    <property type="evidence" value="ECO:0007669"/>
    <property type="project" value="TreeGrafter"/>
</dbReference>